<dbReference type="Pfam" id="PF09820">
    <property type="entry name" value="AAA-ATPase_like"/>
    <property type="match status" value="1"/>
</dbReference>
<evidence type="ECO:0000259" key="1">
    <source>
        <dbReference type="Pfam" id="PF09820"/>
    </source>
</evidence>
<proteinExistence type="predicted"/>
<dbReference type="InterPro" id="IPR018631">
    <property type="entry name" value="AAA-ATPase-like_dom"/>
</dbReference>
<sequence>MEGMMDFSRRLPIGVQSFEVMRNDKFLYVDKTEFIYRLVNSSRVYFLSRPRRFGKSLFLSTLKAYFSGQKELFKNLAIEDLENSQSEPWKEYPVFYLDFNVGKYDCVEALTENLDLFLKEKEEEYNLPVQNTLSYAKRFAVLLKTVYEKTGKQIVFLVDEYDKPLLQTMNVNEKLNEEYRAILKAFYSVLKSSDSVIRFAFLTGVTKFSKVSIFSDLNNLRDISMEEEFTAICGITQRELENTFKPEIEVLAERNKLSYEQCIKNLKQKYDGYRFYQNCEAVYNPFSLINAFAKKELGDYWFETGTPTFLVRYLKDYKYNIPDLDGNVEMNASGLSDYRAGNDSVIPILFQAGYLTIKGYDTVVKLYRLGFPNDEVRYGFLYNLLPGYSNVLYSNAAFSVAQFYRDITSGRVEEFMQRLKSIMASIPYDNVKKESGESLALREHNFQICVYLVFALMGQFVKTETHYAGGRSDCTVETESTIYIFEFKLKGSAEEALKQIREKNYAEAYRAENKEIVLIGVSFNAEEKTVGEWLTEKVRY</sequence>
<dbReference type="InterPro" id="IPR012547">
    <property type="entry name" value="PDDEXK_9"/>
</dbReference>
<dbReference type="EMBL" id="CP004120">
    <property type="protein sequence ID" value="AGT45202.1"/>
    <property type="molecule type" value="Genomic_DNA"/>
</dbReference>
<evidence type="ECO:0000313" key="3">
    <source>
        <dbReference type="Proteomes" id="UP000015620"/>
    </source>
</evidence>
<dbReference type="PATRIC" id="fig|1291379.3.peg.2705"/>
<keyword evidence="3" id="KW-1185">Reference proteome</keyword>
<dbReference type="Proteomes" id="UP000015620">
    <property type="component" value="Chromosome"/>
</dbReference>
<accession>S5ZR93</accession>
<dbReference type="STRING" id="1291379.TPE_2730"/>
<dbReference type="AlphaFoldDB" id="S5ZR93"/>
<dbReference type="PANTHER" id="PTHR34825:SF1">
    <property type="entry name" value="AAA-ATPASE-LIKE DOMAIN-CONTAINING PROTEIN"/>
    <property type="match status" value="1"/>
</dbReference>
<feature type="domain" description="AAA-ATPase-like" evidence="1">
    <location>
        <begin position="12"/>
        <end position="214"/>
    </location>
</feature>
<name>S5ZR93_9SPIR</name>
<gene>
    <name evidence="2" type="ORF">TPE_2730</name>
</gene>
<dbReference type="KEGG" id="tped:TPE_2730"/>
<evidence type="ECO:0000313" key="2">
    <source>
        <dbReference type="EMBL" id="AGT45202.1"/>
    </source>
</evidence>
<protein>
    <submittedName>
        <fullName evidence="2">ATPase AAA</fullName>
    </submittedName>
</protein>
<dbReference type="InterPro" id="IPR027417">
    <property type="entry name" value="P-loop_NTPase"/>
</dbReference>
<dbReference type="Pfam" id="PF08011">
    <property type="entry name" value="PDDEXK_9"/>
    <property type="match status" value="1"/>
</dbReference>
<dbReference type="PANTHER" id="PTHR34825">
    <property type="entry name" value="CONSERVED PROTEIN, WITH A WEAK D-GALACTARATE DEHYDRATASE/ALTRONATE HYDROLASE DOMAIN"/>
    <property type="match status" value="1"/>
</dbReference>
<dbReference type="SUPFAM" id="SSF52540">
    <property type="entry name" value="P-loop containing nucleoside triphosphate hydrolases"/>
    <property type="match status" value="1"/>
</dbReference>
<reference evidence="2 3" key="1">
    <citation type="journal article" date="2013" name="PLoS ONE">
        <title>Genome-Wide Relatedness of Treponema pedis, from Gingiva and Necrotic Skin Lesions of Pigs, with the Human Oral Pathogen Treponema denticola.</title>
        <authorList>
            <person name="Svartstrom O."/>
            <person name="Mushtaq M."/>
            <person name="Pringle M."/>
            <person name="Segerman B."/>
        </authorList>
    </citation>
    <scope>NUCLEOTIDE SEQUENCE [LARGE SCALE GENOMIC DNA]</scope>
    <source>
        <strain evidence="2">T A4</strain>
    </source>
</reference>
<dbReference type="HOGENOM" id="CLU_021114_0_1_12"/>
<organism evidence="2 3">
    <name type="scientific">Treponema pedis str. T A4</name>
    <dbReference type="NCBI Taxonomy" id="1291379"/>
    <lineage>
        <taxon>Bacteria</taxon>
        <taxon>Pseudomonadati</taxon>
        <taxon>Spirochaetota</taxon>
        <taxon>Spirochaetia</taxon>
        <taxon>Spirochaetales</taxon>
        <taxon>Treponemataceae</taxon>
        <taxon>Treponema</taxon>
    </lineage>
</organism>